<reference evidence="2 3" key="1">
    <citation type="submission" date="2024-02" db="EMBL/GenBank/DDBJ databases">
        <title>Seven novel Bacillus-like species.</title>
        <authorList>
            <person name="Liu G."/>
        </authorList>
    </citation>
    <scope>NUCLEOTIDE SEQUENCE [LARGE SCALE GENOMIC DNA]</scope>
    <source>
        <strain evidence="2 3">FJAT-52991</strain>
    </source>
</reference>
<keyword evidence="1" id="KW-1133">Transmembrane helix</keyword>
<evidence type="ECO:0000256" key="1">
    <source>
        <dbReference type="SAM" id="Phobius"/>
    </source>
</evidence>
<evidence type="ECO:0000313" key="3">
    <source>
        <dbReference type="Proteomes" id="UP001387364"/>
    </source>
</evidence>
<gene>
    <name evidence="2" type="ORF">WDJ61_15325</name>
</gene>
<organism evidence="2 3">
    <name type="scientific">Bacillus kandeliae</name>
    <dbReference type="NCBI Taxonomy" id="3129297"/>
    <lineage>
        <taxon>Bacteria</taxon>
        <taxon>Bacillati</taxon>
        <taxon>Bacillota</taxon>
        <taxon>Bacilli</taxon>
        <taxon>Bacillales</taxon>
        <taxon>Bacillaceae</taxon>
        <taxon>Bacillus</taxon>
    </lineage>
</organism>
<evidence type="ECO:0000313" key="2">
    <source>
        <dbReference type="EMBL" id="WXB92582.1"/>
    </source>
</evidence>
<sequence length="184" mass="21419">MESTRKNSKKIGIILLFFILLITLTIYGSMQLIIFFNDREKQATKEQLTKDGINLHQVRNIQETEETNEVTVNSIEQEVLDVMNKMTHQFVIADDKWGAVEMTPERIDQLTEIVSVNDYPNKERILSILEKWKKGNFETVDDDHNVIWNMQDGNIGEAKGVMSEKEQEAFKKNNFTKEEAKNHN</sequence>
<keyword evidence="1" id="KW-0472">Membrane</keyword>
<feature type="transmembrane region" description="Helical" evidence="1">
    <location>
        <begin position="12"/>
        <end position="36"/>
    </location>
</feature>
<dbReference type="RefSeq" id="WP_338751225.1">
    <property type="nucleotide sequence ID" value="NZ_CP147404.1"/>
</dbReference>
<dbReference type="Proteomes" id="UP001387364">
    <property type="component" value="Chromosome"/>
</dbReference>
<dbReference type="Pfam" id="PF19754">
    <property type="entry name" value="DUF6241"/>
    <property type="match status" value="1"/>
</dbReference>
<dbReference type="InterPro" id="IPR046208">
    <property type="entry name" value="DUF6241"/>
</dbReference>
<accession>A0ABZ2N4R3</accession>
<proteinExistence type="predicted"/>
<keyword evidence="1" id="KW-0812">Transmembrane</keyword>
<protein>
    <submittedName>
        <fullName evidence="2">DUF6241 domain-containing protein</fullName>
    </submittedName>
</protein>
<dbReference type="EMBL" id="CP147404">
    <property type="protein sequence ID" value="WXB92582.1"/>
    <property type="molecule type" value="Genomic_DNA"/>
</dbReference>
<keyword evidence="3" id="KW-1185">Reference proteome</keyword>
<name>A0ABZ2N4R3_9BACI</name>